<name>G8LTG5_ACECE</name>
<protein>
    <submittedName>
        <fullName evidence="1">Uncharacterized protein</fullName>
    </submittedName>
</protein>
<dbReference type="HOGENOM" id="CLU_1127541_0_0_9"/>
<dbReference type="AlphaFoldDB" id="G8LTG5"/>
<reference evidence="1 2" key="2">
    <citation type="journal article" date="2012" name="Stand. Genomic Sci.">
        <title>Complete Genome Sequence of Clostridium clariflavum DSM 19732.</title>
        <authorList>
            <person name="Izquierdo J.A."/>
            <person name="Goodwin L."/>
            <person name="Davenport K.W."/>
            <person name="Teshima H."/>
            <person name="Bruce D."/>
            <person name="Detter C."/>
            <person name="Tapia R."/>
            <person name="Han S."/>
            <person name="Land M."/>
            <person name="Hauser L."/>
            <person name="Jeffries C.D."/>
            <person name="Han J."/>
            <person name="Pitluck S."/>
            <person name="Nolan M."/>
            <person name="Chen A."/>
            <person name="Huntemann M."/>
            <person name="Mavromatis K."/>
            <person name="Mikhailova N."/>
            <person name="Liolios K."/>
            <person name="Woyke T."/>
            <person name="Lynd L.R."/>
        </authorList>
    </citation>
    <scope>NUCLEOTIDE SEQUENCE [LARGE SCALE GENOMIC DNA]</scope>
    <source>
        <strain evidence="2">DSM 19732 / NBRC 101661 / EBR45</strain>
    </source>
</reference>
<gene>
    <name evidence="1" type="ordered locus">Clocl_2913</name>
</gene>
<keyword evidence="2" id="KW-1185">Reference proteome</keyword>
<organism evidence="1 2">
    <name type="scientific">Acetivibrio clariflavus (strain DSM 19732 / NBRC 101661 / EBR45)</name>
    <name type="common">Clostridium clariflavum</name>
    <dbReference type="NCBI Taxonomy" id="720554"/>
    <lineage>
        <taxon>Bacteria</taxon>
        <taxon>Bacillati</taxon>
        <taxon>Bacillota</taxon>
        <taxon>Clostridia</taxon>
        <taxon>Eubacteriales</taxon>
        <taxon>Oscillospiraceae</taxon>
        <taxon>Acetivibrio</taxon>
    </lineage>
</organism>
<accession>G8LTG5</accession>
<sequence length="246" mass="27779" precursor="true">MFMVGNERVCFLLNSKMLYRFAIVLGIILLLFSGCKQTKDNFNGEYSSNDSINDNANYTETEPTPQQTISKAEDLKVIEEMLLAIKNSDAAALKEIISPAGLIVMRNFSSGLGARGKDVRNLYAIDEIQDNLQFEVSGETPIDLKDLFKESQKVSIIELPVSQLDSDGFNFIHDVENDIYEPSSDDIIDLCEELSSYEYSSYIVKLEDKEMVLGESQIVNYSIIGNWAVFEKTDGEFYLRAIIDLR</sequence>
<evidence type="ECO:0000313" key="2">
    <source>
        <dbReference type="Proteomes" id="UP000005435"/>
    </source>
</evidence>
<reference evidence="2" key="1">
    <citation type="submission" date="2011-12" db="EMBL/GenBank/DDBJ databases">
        <title>Complete sequence of Clostridium clariflavum DSM 19732.</title>
        <authorList>
            <consortium name="US DOE Joint Genome Institute"/>
            <person name="Lucas S."/>
            <person name="Han J."/>
            <person name="Lapidus A."/>
            <person name="Cheng J.-F."/>
            <person name="Goodwin L."/>
            <person name="Pitluck S."/>
            <person name="Peters L."/>
            <person name="Teshima H."/>
            <person name="Detter J.C."/>
            <person name="Han C."/>
            <person name="Tapia R."/>
            <person name="Land M."/>
            <person name="Hauser L."/>
            <person name="Kyrpides N."/>
            <person name="Ivanova N."/>
            <person name="Pagani I."/>
            <person name="Kitzmiller T."/>
            <person name="Lynd L."/>
            <person name="Izquierdo J."/>
            <person name="Woyke T."/>
        </authorList>
    </citation>
    <scope>NUCLEOTIDE SEQUENCE [LARGE SCALE GENOMIC DNA]</scope>
    <source>
        <strain evidence="2">DSM 19732 / NBRC 101661 / EBR45</strain>
    </source>
</reference>
<dbReference type="KEGG" id="ccl:Clocl_2913"/>
<dbReference type="STRING" id="720554.Clocl_2913"/>
<proteinExistence type="predicted"/>
<dbReference type="EMBL" id="CP003065">
    <property type="protein sequence ID" value="AEV69460.1"/>
    <property type="molecule type" value="Genomic_DNA"/>
</dbReference>
<dbReference type="Proteomes" id="UP000005435">
    <property type="component" value="Chromosome"/>
</dbReference>
<dbReference type="eggNOG" id="ENOG502ZD0C">
    <property type="taxonomic scope" value="Bacteria"/>
</dbReference>
<evidence type="ECO:0000313" key="1">
    <source>
        <dbReference type="EMBL" id="AEV69460.1"/>
    </source>
</evidence>